<gene>
    <name evidence="1" type="ORF">K788_00021850</name>
</gene>
<reference evidence="1 2" key="1">
    <citation type="journal article" date="2014" name="Genome Announc.">
        <title>Draft Genome Sequence of the Haloacid-Degrading Burkholderia caribensis Strain MBA4.</title>
        <authorList>
            <person name="Pan Y."/>
            <person name="Kong K.F."/>
            <person name="Tsang J.S."/>
        </authorList>
    </citation>
    <scope>NUCLEOTIDE SEQUENCE [LARGE SCALE GENOMIC DNA]</scope>
    <source>
        <strain evidence="1 2">MBA4</strain>
        <plasmid evidence="2">Plasmid</plasmid>
    </source>
</reference>
<dbReference type="KEGG" id="bcai:K788_00021850"/>
<evidence type="ECO:0000313" key="2">
    <source>
        <dbReference type="Proteomes" id="UP000019146"/>
    </source>
</evidence>
<keyword evidence="1" id="KW-0614">Plasmid</keyword>
<organism evidence="1 2">
    <name type="scientific">Paraburkholderia caribensis MBA4</name>
    <dbReference type="NCBI Taxonomy" id="1323664"/>
    <lineage>
        <taxon>Bacteria</taxon>
        <taxon>Pseudomonadati</taxon>
        <taxon>Pseudomonadota</taxon>
        <taxon>Betaproteobacteria</taxon>
        <taxon>Burkholderiales</taxon>
        <taxon>Burkholderiaceae</taxon>
        <taxon>Paraburkholderia</taxon>
    </lineage>
</organism>
<dbReference type="EMBL" id="CP012748">
    <property type="protein sequence ID" value="ALL70726.1"/>
    <property type="molecule type" value="Genomic_DNA"/>
</dbReference>
<geneLocation type="plasmid" evidence="2"/>
<dbReference type="AlphaFoldDB" id="A0A0P0RP28"/>
<evidence type="ECO:0000313" key="1">
    <source>
        <dbReference type="EMBL" id="ALL70726.1"/>
    </source>
</evidence>
<proteinExistence type="predicted"/>
<name>A0A0P0RP28_9BURK</name>
<accession>A0A0P0RP28</accession>
<protein>
    <submittedName>
        <fullName evidence="1">Uncharacterized protein</fullName>
    </submittedName>
</protein>
<dbReference type="Proteomes" id="UP000019146">
    <property type="component" value="Plasmid unnamed"/>
</dbReference>
<sequence length="50" mass="5656">MYGKISGLQMYIASGPCQTIKFAVRKTSKQGNHSYIVYREHMKCGNMANI</sequence>